<dbReference type="PANTHER" id="PTHR47505:SF1">
    <property type="entry name" value="DNA UTILIZATION PROTEIN YHGH"/>
    <property type="match status" value="1"/>
</dbReference>
<dbReference type="PANTHER" id="PTHR47505">
    <property type="entry name" value="DNA UTILIZATION PROTEIN YHGH"/>
    <property type="match status" value="1"/>
</dbReference>
<dbReference type="HOGENOM" id="CLU_054549_1_0_10"/>
<reference evidence="2 3" key="1">
    <citation type="submission" date="2012-02" db="EMBL/GenBank/DDBJ databases">
        <title>Improved High-Quality Draft genome of Joostella marina DSM 19592.</title>
        <authorList>
            <consortium name="US DOE Joint Genome Institute (JGI-PGF)"/>
            <person name="Lucas S."/>
            <person name="Copeland A."/>
            <person name="Lapidus A."/>
            <person name="Bruce D."/>
            <person name="Goodwin L."/>
            <person name="Pitluck S."/>
            <person name="Peters L."/>
            <person name="Chertkov O."/>
            <person name="Ovchinnikova G."/>
            <person name="Kyrpides N."/>
            <person name="Mavromatis K."/>
            <person name="Detter J.C."/>
            <person name="Han C."/>
            <person name="Land M."/>
            <person name="Hauser L."/>
            <person name="Markowitz V."/>
            <person name="Cheng J.-F."/>
            <person name="Hugenholtz P."/>
            <person name="Woyke T."/>
            <person name="Wu D."/>
            <person name="Tindall B."/>
            <person name="Brambilla E."/>
            <person name="Klenk H.-P."/>
            <person name="Eisen J.A."/>
        </authorList>
    </citation>
    <scope>NUCLEOTIDE SEQUENCE [LARGE SCALE GENOMIC DNA]</scope>
    <source>
        <strain evidence="2 3">DSM 19592</strain>
    </source>
</reference>
<sequence>MIKGVKILNDLQNLFFPNTCLGCSEIIGFNDAVLCVSCRHQLPLTQFINENDNLTEKFLYGRIKIENAASFIRYYKKGISKQLIHHLKYKGHQEIGTMFGKWVGHEILVSNRFKNIDYVIPVPLHKKKLKERGYNQVSNFGIEIANCIDAIYSEEIVSNVKYSKTHTSKNRNQRALSIGNQFLYNKNIPLNNKHILIVDDVITTGATLESCVRAFPKELNIKFSIITIAITS</sequence>
<dbReference type="GO" id="GO:0016757">
    <property type="term" value="F:glycosyltransferase activity"/>
    <property type="evidence" value="ECO:0007669"/>
    <property type="project" value="UniProtKB-KW"/>
</dbReference>
<protein>
    <submittedName>
        <fullName evidence="2">Putative amidophosphoribosyltransferase</fullName>
    </submittedName>
</protein>
<evidence type="ECO:0000313" key="2">
    <source>
        <dbReference type="EMBL" id="EIJ38006.1"/>
    </source>
</evidence>
<name>I3C313_9FLAO</name>
<comment type="similarity">
    <text evidence="1">Belongs to the ComF/GntX family.</text>
</comment>
<accession>I3C313</accession>
<dbReference type="STRING" id="926559.JoomaDRAFT_0984"/>
<dbReference type="eggNOG" id="COG1040">
    <property type="taxonomic scope" value="Bacteria"/>
</dbReference>
<dbReference type="CDD" id="cd06223">
    <property type="entry name" value="PRTases_typeI"/>
    <property type="match status" value="1"/>
</dbReference>
<keyword evidence="2" id="KW-0808">Transferase</keyword>
<dbReference type="Gene3D" id="3.40.50.2020">
    <property type="match status" value="1"/>
</dbReference>
<evidence type="ECO:0000313" key="3">
    <source>
        <dbReference type="Proteomes" id="UP000004690"/>
    </source>
</evidence>
<dbReference type="OrthoDB" id="9779910at2"/>
<dbReference type="AlphaFoldDB" id="I3C313"/>
<gene>
    <name evidence="2" type="ORF">JoomaDRAFT_0984</name>
</gene>
<dbReference type="Proteomes" id="UP000004690">
    <property type="component" value="Unassembled WGS sequence"/>
</dbReference>
<dbReference type="InterPro" id="IPR000836">
    <property type="entry name" value="PRTase_dom"/>
</dbReference>
<dbReference type="InterPro" id="IPR051910">
    <property type="entry name" value="ComF/GntX_DNA_util-trans"/>
</dbReference>
<dbReference type="EMBL" id="JH651379">
    <property type="protein sequence ID" value="EIJ38006.1"/>
    <property type="molecule type" value="Genomic_DNA"/>
</dbReference>
<keyword evidence="2" id="KW-0328">Glycosyltransferase</keyword>
<dbReference type="InterPro" id="IPR029057">
    <property type="entry name" value="PRTase-like"/>
</dbReference>
<proteinExistence type="inferred from homology"/>
<evidence type="ECO:0000256" key="1">
    <source>
        <dbReference type="ARBA" id="ARBA00008007"/>
    </source>
</evidence>
<keyword evidence="3" id="KW-1185">Reference proteome</keyword>
<organism evidence="2 3">
    <name type="scientific">Galbibacter orientalis DSM 19592</name>
    <dbReference type="NCBI Taxonomy" id="926559"/>
    <lineage>
        <taxon>Bacteria</taxon>
        <taxon>Pseudomonadati</taxon>
        <taxon>Bacteroidota</taxon>
        <taxon>Flavobacteriia</taxon>
        <taxon>Flavobacteriales</taxon>
        <taxon>Flavobacteriaceae</taxon>
        <taxon>Galbibacter</taxon>
    </lineage>
</organism>
<dbReference type="SUPFAM" id="SSF53271">
    <property type="entry name" value="PRTase-like"/>
    <property type="match status" value="1"/>
</dbReference>
<dbReference type="RefSeq" id="WP_008611096.1">
    <property type="nucleotide sequence ID" value="NZ_JH651379.1"/>
</dbReference>